<organism evidence="1 2">
    <name type="scientific">Colletotrichum tamarilloi</name>
    <dbReference type="NCBI Taxonomy" id="1209934"/>
    <lineage>
        <taxon>Eukaryota</taxon>
        <taxon>Fungi</taxon>
        <taxon>Dikarya</taxon>
        <taxon>Ascomycota</taxon>
        <taxon>Pezizomycotina</taxon>
        <taxon>Sordariomycetes</taxon>
        <taxon>Hypocreomycetidae</taxon>
        <taxon>Glomerellales</taxon>
        <taxon>Glomerellaceae</taxon>
        <taxon>Colletotrichum</taxon>
        <taxon>Colletotrichum acutatum species complex</taxon>
    </lineage>
</organism>
<keyword evidence="2" id="KW-1185">Reference proteome</keyword>
<protein>
    <submittedName>
        <fullName evidence="1">Uncharacterized protein</fullName>
    </submittedName>
</protein>
<dbReference type="EMBL" id="MLFU01000006">
    <property type="protein sequence ID" value="KAK1507654.1"/>
    <property type="molecule type" value="Genomic_DNA"/>
</dbReference>
<dbReference type="Proteomes" id="UP001227543">
    <property type="component" value="Unassembled WGS sequence"/>
</dbReference>
<accession>A0ABQ9RMC9</accession>
<sequence length="88" mass="10027">MTIITDLTQLITKPVITDLIKGAKFSHGVLLTRIYIVLSYKINKSMSSCKSRMSNADIALMEKDFEKIEQMISTTKIDEVSPWRELCT</sequence>
<dbReference type="RefSeq" id="XP_060386607.1">
    <property type="nucleotide sequence ID" value="XM_060518804.1"/>
</dbReference>
<reference evidence="1 2" key="1">
    <citation type="submission" date="2016-10" db="EMBL/GenBank/DDBJ databases">
        <title>The genome sequence of Colletotrichum fioriniae PJ7.</title>
        <authorList>
            <person name="Baroncelli R."/>
        </authorList>
    </citation>
    <scope>NUCLEOTIDE SEQUENCE [LARGE SCALE GENOMIC DNA]</scope>
    <source>
        <strain evidence="1 2">Tom-12</strain>
    </source>
</reference>
<proteinExistence type="predicted"/>
<dbReference type="GeneID" id="85403042"/>
<evidence type="ECO:0000313" key="1">
    <source>
        <dbReference type="EMBL" id="KAK1507654.1"/>
    </source>
</evidence>
<gene>
    <name evidence="1" type="ORF">CTAM01_02766</name>
</gene>
<comment type="caution">
    <text evidence="1">The sequence shown here is derived from an EMBL/GenBank/DDBJ whole genome shotgun (WGS) entry which is preliminary data.</text>
</comment>
<evidence type="ECO:0000313" key="2">
    <source>
        <dbReference type="Proteomes" id="UP001227543"/>
    </source>
</evidence>
<name>A0ABQ9RMC9_9PEZI</name>